<reference evidence="1 2" key="1">
    <citation type="submission" date="2018-08" db="EMBL/GenBank/DDBJ databases">
        <title>Murine metabolic-syndrome-specific gut microbial biobank.</title>
        <authorList>
            <person name="Liu C."/>
        </authorList>
    </citation>
    <scope>NUCLEOTIDE SEQUENCE [LARGE SCALE GENOMIC DNA]</scope>
    <source>
        <strain evidence="1 2">X69</strain>
    </source>
</reference>
<organism evidence="1 2">
    <name type="scientific">Anaerotruncus colihominis</name>
    <dbReference type="NCBI Taxonomy" id="169435"/>
    <lineage>
        <taxon>Bacteria</taxon>
        <taxon>Bacillati</taxon>
        <taxon>Bacillota</taxon>
        <taxon>Clostridia</taxon>
        <taxon>Eubacteriales</taxon>
        <taxon>Oscillospiraceae</taxon>
        <taxon>Anaerotruncus</taxon>
    </lineage>
</organism>
<evidence type="ECO:0000313" key="1">
    <source>
        <dbReference type="EMBL" id="NBI80407.1"/>
    </source>
</evidence>
<comment type="caution">
    <text evidence="1">The sequence shown here is derived from an EMBL/GenBank/DDBJ whole genome shotgun (WGS) entry which is preliminary data.</text>
</comment>
<dbReference type="AlphaFoldDB" id="A0A845RLB0"/>
<sequence length="77" mass="8246">MGNQSAADKQPLAATDQQSRISAAAVQTAAALALPRPFPSPQFLPRRRNTVGIFYRLRSAIYKKLAIRAVPGAGPLD</sequence>
<proteinExistence type="predicted"/>
<accession>A0A845RLB0</accession>
<dbReference type="Proteomes" id="UP000446348">
    <property type="component" value="Unassembled WGS sequence"/>
</dbReference>
<dbReference type="EMBL" id="QXWZ01000054">
    <property type="protein sequence ID" value="NBI80407.1"/>
    <property type="molecule type" value="Genomic_DNA"/>
</dbReference>
<gene>
    <name evidence="1" type="ORF">D3Z39_16420</name>
</gene>
<name>A0A845RLB0_9FIRM</name>
<evidence type="ECO:0000313" key="2">
    <source>
        <dbReference type="Proteomes" id="UP000446348"/>
    </source>
</evidence>
<protein>
    <submittedName>
        <fullName evidence="1">Uncharacterized protein</fullName>
    </submittedName>
</protein>